<evidence type="ECO:0000313" key="2">
    <source>
        <dbReference type="Proteomes" id="UP000789860"/>
    </source>
</evidence>
<gene>
    <name evidence="1" type="ORF">SCALOS_LOCUS9315</name>
</gene>
<protein>
    <submittedName>
        <fullName evidence="1">2787_t:CDS:1</fullName>
    </submittedName>
</protein>
<dbReference type="Proteomes" id="UP000789860">
    <property type="component" value="Unassembled WGS sequence"/>
</dbReference>
<reference evidence="1" key="1">
    <citation type="submission" date="2021-06" db="EMBL/GenBank/DDBJ databases">
        <authorList>
            <person name="Kallberg Y."/>
            <person name="Tangrot J."/>
            <person name="Rosling A."/>
        </authorList>
    </citation>
    <scope>NUCLEOTIDE SEQUENCE</scope>
    <source>
        <strain evidence="1">AU212A</strain>
    </source>
</reference>
<feature type="non-terminal residue" evidence="1">
    <location>
        <position position="1"/>
    </location>
</feature>
<comment type="caution">
    <text evidence="1">The sequence shown here is derived from an EMBL/GenBank/DDBJ whole genome shotgun (WGS) entry which is preliminary data.</text>
</comment>
<organism evidence="1 2">
    <name type="scientific">Scutellospora calospora</name>
    <dbReference type="NCBI Taxonomy" id="85575"/>
    <lineage>
        <taxon>Eukaryota</taxon>
        <taxon>Fungi</taxon>
        <taxon>Fungi incertae sedis</taxon>
        <taxon>Mucoromycota</taxon>
        <taxon>Glomeromycotina</taxon>
        <taxon>Glomeromycetes</taxon>
        <taxon>Diversisporales</taxon>
        <taxon>Gigasporaceae</taxon>
        <taxon>Scutellospora</taxon>
    </lineage>
</organism>
<evidence type="ECO:0000313" key="1">
    <source>
        <dbReference type="EMBL" id="CAG8669269.1"/>
    </source>
</evidence>
<sequence length="119" mass="14076">EILIKIHDIKTNLLHNSEEIDKPKVRRLLSSSKEIKKEAHSNFLLIIGLKLLYDLTTELEYTTSRLRLLDPAYIQKISEFWETLSKELSKLKVVKIFEKCELYAQECYLDYMAENLTKI</sequence>
<name>A0ACA9NQ78_9GLOM</name>
<accession>A0ACA9NQ78</accession>
<keyword evidence="2" id="KW-1185">Reference proteome</keyword>
<proteinExistence type="predicted"/>
<dbReference type="EMBL" id="CAJVPM010028290">
    <property type="protein sequence ID" value="CAG8669269.1"/>
    <property type="molecule type" value="Genomic_DNA"/>
</dbReference>
<feature type="non-terminal residue" evidence="1">
    <location>
        <position position="119"/>
    </location>
</feature>